<feature type="region of interest" description="Disordered" evidence="1">
    <location>
        <begin position="1"/>
        <end position="22"/>
    </location>
</feature>
<evidence type="ECO:0000313" key="2">
    <source>
        <dbReference type="EMBL" id="GJS89742.1"/>
    </source>
</evidence>
<evidence type="ECO:0008006" key="4">
    <source>
        <dbReference type="Google" id="ProtNLM"/>
    </source>
</evidence>
<accession>A0ABQ4ZLD4</accession>
<comment type="caution">
    <text evidence="2">The sequence shown here is derived from an EMBL/GenBank/DDBJ whole genome shotgun (WGS) entry which is preliminary data.</text>
</comment>
<reference evidence="2" key="2">
    <citation type="submission" date="2022-01" db="EMBL/GenBank/DDBJ databases">
        <authorList>
            <person name="Yamashiro T."/>
            <person name="Shiraishi A."/>
            <person name="Satake H."/>
            <person name="Nakayama K."/>
        </authorList>
    </citation>
    <scope>NUCLEOTIDE SEQUENCE</scope>
</reference>
<dbReference type="EMBL" id="BQNB010011374">
    <property type="protein sequence ID" value="GJS89742.1"/>
    <property type="molecule type" value="Genomic_DNA"/>
</dbReference>
<dbReference type="Proteomes" id="UP001151760">
    <property type="component" value="Unassembled WGS sequence"/>
</dbReference>
<name>A0ABQ4ZLD4_9ASTR</name>
<proteinExistence type="predicted"/>
<organism evidence="2 3">
    <name type="scientific">Tanacetum coccineum</name>
    <dbReference type="NCBI Taxonomy" id="301880"/>
    <lineage>
        <taxon>Eukaryota</taxon>
        <taxon>Viridiplantae</taxon>
        <taxon>Streptophyta</taxon>
        <taxon>Embryophyta</taxon>
        <taxon>Tracheophyta</taxon>
        <taxon>Spermatophyta</taxon>
        <taxon>Magnoliopsida</taxon>
        <taxon>eudicotyledons</taxon>
        <taxon>Gunneridae</taxon>
        <taxon>Pentapetalae</taxon>
        <taxon>asterids</taxon>
        <taxon>campanulids</taxon>
        <taxon>Asterales</taxon>
        <taxon>Asteraceae</taxon>
        <taxon>Asteroideae</taxon>
        <taxon>Anthemideae</taxon>
        <taxon>Anthemidinae</taxon>
        <taxon>Tanacetum</taxon>
    </lineage>
</organism>
<protein>
    <recommendedName>
        <fullName evidence="4">Reverse transcriptase Ty1/copia-type domain-containing protein</fullName>
    </recommendedName>
</protein>
<keyword evidence="3" id="KW-1185">Reference proteome</keyword>
<reference evidence="2" key="1">
    <citation type="journal article" date="2022" name="Int. J. Mol. Sci.">
        <title>Draft Genome of Tanacetum Coccineum: Genomic Comparison of Closely Related Tanacetum-Family Plants.</title>
        <authorList>
            <person name="Yamashiro T."/>
            <person name="Shiraishi A."/>
            <person name="Nakayama K."/>
            <person name="Satake H."/>
        </authorList>
    </citation>
    <scope>NUCLEOTIDE SEQUENCE</scope>
</reference>
<evidence type="ECO:0000313" key="3">
    <source>
        <dbReference type="Proteomes" id="UP001151760"/>
    </source>
</evidence>
<evidence type="ECO:0000256" key="1">
    <source>
        <dbReference type="SAM" id="MobiDB-lite"/>
    </source>
</evidence>
<gene>
    <name evidence="2" type="ORF">Tco_0772378</name>
</gene>
<sequence length="337" mass="38105">MKFDESLNVTFDETHPLPKTAPLEDDDLVKEEAIEVSKTRPLGNKLEDKSLENNEIINIKESKSHPLENVIVLNPKNMTIIETKWVYRNKLDKNGAVSRNKARITLIAKSTSGVCTFMDVVKTSWFSKKQTALAISTTEAEYVDFRAEAQLFVGTVRSIWDGARILEANPLLILIILKTFECLRLHTLHTKPWENEFESFSGQGLSEYIRQLILCPHEIQLNHSFFHLFSDEMMSDVDVFRPGVLNVVAAKSYGTLVLTVQRDAICHGGVFWILKTHIDGSLEILKDSFNCLKVLFSRPRLISSTHAHSKYEVRSTGCEVHQGPDHAAIFGLVNRGP</sequence>